<dbReference type="FunFam" id="1.10.287.110:FF:000002">
    <property type="entry name" value="putative tyrosine-protein phosphatase auxilin isoform X2"/>
    <property type="match status" value="1"/>
</dbReference>
<comment type="caution">
    <text evidence="4">The sequence shown here is derived from an EMBL/GenBank/DDBJ whole genome shotgun (WGS) entry which is preliminary data.</text>
</comment>
<dbReference type="GO" id="GO:0035612">
    <property type="term" value="F:AP-2 adaptor complex binding"/>
    <property type="evidence" value="ECO:0007669"/>
    <property type="project" value="TreeGrafter"/>
</dbReference>
<evidence type="ECO:0000256" key="2">
    <source>
        <dbReference type="SAM" id="MobiDB-lite"/>
    </source>
</evidence>
<reference evidence="4 5" key="1">
    <citation type="journal article" date="2015" name="Genome Biol. Evol.">
        <title>The genome of winter moth (Operophtera brumata) provides a genomic perspective on sexual dimorphism and phenology.</title>
        <authorList>
            <person name="Derks M.F."/>
            <person name="Smit S."/>
            <person name="Salis L."/>
            <person name="Schijlen E."/>
            <person name="Bossers A."/>
            <person name="Mateman C."/>
            <person name="Pijl A.S."/>
            <person name="de Ridder D."/>
            <person name="Groenen M.A."/>
            <person name="Visser M.E."/>
            <person name="Megens H.J."/>
        </authorList>
    </citation>
    <scope>NUCLEOTIDE SEQUENCE [LARGE SCALE GENOMIC DNA]</scope>
    <source>
        <strain evidence="4">WM2013NL</strain>
        <tissue evidence="4">Head and thorax</tissue>
    </source>
</reference>
<feature type="region of interest" description="Disordered" evidence="2">
    <location>
        <begin position="704"/>
        <end position="731"/>
    </location>
</feature>
<dbReference type="GO" id="GO:0005524">
    <property type="term" value="F:ATP binding"/>
    <property type="evidence" value="ECO:0007669"/>
    <property type="project" value="InterPro"/>
</dbReference>
<dbReference type="Pfam" id="PF00069">
    <property type="entry name" value="Pkinase"/>
    <property type="match status" value="1"/>
</dbReference>
<accession>A0A0L7LG41</accession>
<dbReference type="GO" id="GO:0045747">
    <property type="term" value="P:positive regulation of Notch signaling pathway"/>
    <property type="evidence" value="ECO:0007669"/>
    <property type="project" value="TreeGrafter"/>
</dbReference>
<dbReference type="Gene3D" id="1.10.510.10">
    <property type="entry name" value="Transferase(Phosphotransferase) domain 1"/>
    <property type="match status" value="1"/>
</dbReference>
<dbReference type="CDD" id="cd06257">
    <property type="entry name" value="DnaJ"/>
    <property type="match status" value="1"/>
</dbReference>
<dbReference type="SUPFAM" id="SSF46565">
    <property type="entry name" value="Chaperone J-domain"/>
    <property type="match status" value="1"/>
</dbReference>
<dbReference type="STRING" id="104452.A0A0L7LG41"/>
<dbReference type="AlphaFoldDB" id="A0A0L7LG41"/>
<dbReference type="InterPro" id="IPR029021">
    <property type="entry name" value="Prot-tyrosine_phosphatase-like"/>
</dbReference>
<name>A0A0L7LG41_OPEBR</name>
<dbReference type="GO" id="GO:2000369">
    <property type="term" value="P:regulation of clathrin-dependent endocytosis"/>
    <property type="evidence" value="ECO:0007669"/>
    <property type="project" value="TreeGrafter"/>
</dbReference>
<dbReference type="PANTHER" id="PTHR22967:SF105">
    <property type="entry name" value="CYCLIN-G-ASSOCIATED KINASE"/>
    <property type="match status" value="1"/>
</dbReference>
<dbReference type="GO" id="GO:0004674">
    <property type="term" value="F:protein serine/threonine kinase activity"/>
    <property type="evidence" value="ECO:0007669"/>
    <property type="project" value="TreeGrafter"/>
</dbReference>
<dbReference type="FunFam" id="1.10.510.10:FF:000228">
    <property type="entry name" value="cyclin-G-associated kinase isoform X1"/>
    <property type="match status" value="1"/>
</dbReference>
<gene>
    <name evidence="4" type="ORF">OBRU01_07417</name>
</gene>
<evidence type="ECO:0000259" key="3">
    <source>
        <dbReference type="PROSITE" id="PS50011"/>
    </source>
</evidence>
<dbReference type="PROSITE" id="PS50011">
    <property type="entry name" value="PROTEIN_KINASE_DOM"/>
    <property type="match status" value="1"/>
</dbReference>
<dbReference type="PANTHER" id="PTHR22967">
    <property type="entry name" value="SERINE/THREONINE PROTEIN KINASE"/>
    <property type="match status" value="1"/>
</dbReference>
<dbReference type="InterPro" id="IPR011009">
    <property type="entry name" value="Kinase-like_dom_sf"/>
</dbReference>
<feature type="region of interest" description="Disordered" evidence="2">
    <location>
        <begin position="330"/>
        <end position="376"/>
    </location>
</feature>
<dbReference type="Gene3D" id="1.10.287.110">
    <property type="entry name" value="DnaJ domain"/>
    <property type="match status" value="1"/>
</dbReference>
<feature type="compositionally biased region" description="Pro residues" evidence="2">
    <location>
        <begin position="350"/>
        <end position="371"/>
    </location>
</feature>
<evidence type="ECO:0000313" key="4">
    <source>
        <dbReference type="EMBL" id="KOB74354.1"/>
    </source>
</evidence>
<evidence type="ECO:0000256" key="1">
    <source>
        <dbReference type="ARBA" id="ARBA00022741"/>
    </source>
</evidence>
<evidence type="ECO:0000313" key="5">
    <source>
        <dbReference type="Proteomes" id="UP000037510"/>
    </source>
</evidence>
<dbReference type="InterPro" id="IPR008271">
    <property type="entry name" value="Ser/Thr_kinase_AS"/>
</dbReference>
<dbReference type="Gene3D" id="3.90.190.10">
    <property type="entry name" value="Protein tyrosine phosphatase superfamily"/>
    <property type="match status" value="1"/>
</dbReference>
<sequence>MSVFKSAIGYFSSGGANGSSENDFVGQFVEIGNMKLRVKKVIAEGGFAFVFVAQDVSTGTEYALKRLMAADEQANKNIIQEISILKKLSGHPNIIKYIAASFIDKSKTSHGMGEYLLLTDLCSGGSLMEALQNRGTAFPLQTILRVFYQTCRAVQHMHAQVPPIAHRDLKLENFLISSEGTIKLCDFGSATTDVYSPNPSWSANQRNMLEETLAQFTTPMYRAPEMLDTWDNRKIDHTVDVWALGCILYTLCFMQHPFEDSAKLAILNGNYNTNPNDQRYKCFQEIISGCLTVNPEERLAISSVLERLAAIAESNNINLKQPLKFERKKVEQSVATSSPGNKKSKGADARPPPPARPPAAPHYQPPLPQPPMNSGGLFSSIRGGAGSFLKNLKDTSSKVMQTVQQSIARTDLDISYITSRIIVMPYPSEGLESAYKTNHIDDVKYTVFNACKGVRHSFPRHVVVSDASHALHPAPMLAPLYNLARQMYQCLGKDERSAVVITCQIFAVKRSPINIPPSQLRYLYYLNNIIRQQLGRVHAVPVLQLNLHSGTLAPTQHAVKFTRSEIDGIDENSPVNDHFSGNTSAVISLVVQNGERRKPGSDPWEEDPSFPIRTPDPFTSEPIFGDLPAPPVDTDKRDVDTSDPLNFDPFGLNEPLPKHEPLLTPQQIIDDGRSQSVPLEQMQNTKKDPFADLGLLGAKIPSSTTTLPGQASMGRSHFEPAKTPADDKPKKPGDVFGDLLGSQGYQFASKRETGPRTMNAMRKEEMVKEMDPEKLKILDWKDNIRALLCSLHTVVWEECRWHRCDMSQLVTPADVKRNYRKACLAVHPDKVTTSN</sequence>
<feature type="region of interest" description="Disordered" evidence="2">
    <location>
        <begin position="621"/>
        <end position="660"/>
    </location>
</feature>
<dbReference type="PROSITE" id="PS00108">
    <property type="entry name" value="PROTEIN_KINASE_ST"/>
    <property type="match status" value="1"/>
</dbReference>
<keyword evidence="5" id="KW-1185">Reference proteome</keyword>
<protein>
    <recommendedName>
        <fullName evidence="3">Protein kinase domain-containing protein</fullName>
    </recommendedName>
</protein>
<dbReference type="InterPro" id="IPR001623">
    <property type="entry name" value="DnaJ_domain"/>
</dbReference>
<dbReference type="InterPro" id="IPR000719">
    <property type="entry name" value="Prot_kinase_dom"/>
</dbReference>
<proteinExistence type="predicted"/>
<feature type="compositionally biased region" description="Basic and acidic residues" evidence="2">
    <location>
        <begin position="716"/>
        <end position="731"/>
    </location>
</feature>
<dbReference type="GO" id="GO:0005737">
    <property type="term" value="C:cytoplasm"/>
    <property type="evidence" value="ECO:0007669"/>
    <property type="project" value="TreeGrafter"/>
</dbReference>
<dbReference type="SUPFAM" id="SSF56112">
    <property type="entry name" value="Protein kinase-like (PK-like)"/>
    <property type="match status" value="1"/>
</dbReference>
<keyword evidence="1" id="KW-0547">Nucleotide-binding</keyword>
<dbReference type="SUPFAM" id="SSF52799">
    <property type="entry name" value="(Phosphotyrosine protein) phosphatases II"/>
    <property type="match status" value="1"/>
</dbReference>
<feature type="domain" description="Protein kinase" evidence="3">
    <location>
        <begin position="36"/>
        <end position="311"/>
    </location>
</feature>
<organism evidence="4 5">
    <name type="scientific">Operophtera brumata</name>
    <name type="common">Winter moth</name>
    <name type="synonym">Phalaena brumata</name>
    <dbReference type="NCBI Taxonomy" id="104452"/>
    <lineage>
        <taxon>Eukaryota</taxon>
        <taxon>Metazoa</taxon>
        <taxon>Ecdysozoa</taxon>
        <taxon>Arthropoda</taxon>
        <taxon>Hexapoda</taxon>
        <taxon>Insecta</taxon>
        <taxon>Pterygota</taxon>
        <taxon>Neoptera</taxon>
        <taxon>Endopterygota</taxon>
        <taxon>Lepidoptera</taxon>
        <taxon>Glossata</taxon>
        <taxon>Ditrysia</taxon>
        <taxon>Geometroidea</taxon>
        <taxon>Geometridae</taxon>
        <taxon>Larentiinae</taxon>
        <taxon>Operophtera</taxon>
    </lineage>
</organism>
<dbReference type="EMBL" id="JTDY01001262">
    <property type="protein sequence ID" value="KOB74354.1"/>
    <property type="molecule type" value="Genomic_DNA"/>
</dbReference>
<dbReference type="Proteomes" id="UP000037510">
    <property type="component" value="Unassembled WGS sequence"/>
</dbReference>
<dbReference type="SMART" id="SM00220">
    <property type="entry name" value="S_TKc"/>
    <property type="match status" value="1"/>
</dbReference>
<feature type="region of interest" description="Disordered" evidence="2">
    <location>
        <begin position="593"/>
        <end position="612"/>
    </location>
</feature>
<dbReference type="InterPro" id="IPR036869">
    <property type="entry name" value="J_dom_sf"/>
</dbReference>